<dbReference type="AlphaFoldDB" id="A0A8B7VDT2"/>
<proteinExistence type="predicted"/>
<sequence>MPPKPAAKKEQPKDSVGTRKGYERYVWELKDNNKEFWMLGHAPVKIVSLICLLLDMYLFSLFPVHPILTLILTMELSILLFFIVIHTLAINRYLVFILWPITDILNDLLCGGFLLGGLIFAVHIRRSMPMSYFVAVVLMGVTATLSFVDVCFQRKDLQIQQAKRLAPPEKPAGRRPRVKK</sequence>
<keyword evidence="1" id="KW-1185">Reference proteome</keyword>
<dbReference type="OrthoDB" id="9634153at2759"/>
<evidence type="ECO:0000313" key="1">
    <source>
        <dbReference type="Proteomes" id="UP001732720"/>
    </source>
</evidence>
<protein>
    <submittedName>
        <fullName evidence="2">CKLF-like MARVEL transmembrane domain-containing protein 2</fullName>
    </submittedName>
</protein>
<reference evidence="2" key="1">
    <citation type="submission" date="2025-08" db="UniProtKB">
        <authorList>
            <consortium name="RefSeq"/>
        </authorList>
    </citation>
    <scope>IDENTIFICATION</scope>
    <source>
        <tissue evidence="2">Leukocyte</tissue>
    </source>
</reference>
<accession>A0A8B7VDT2</accession>
<name>A0A8B7VDT2_CASCN</name>
<dbReference type="Proteomes" id="UP001732720">
    <property type="component" value="Chromosome 15"/>
</dbReference>
<organism evidence="2">
    <name type="scientific">Castor canadensis</name>
    <name type="common">American beaver</name>
    <dbReference type="NCBI Taxonomy" id="51338"/>
    <lineage>
        <taxon>Eukaryota</taxon>
        <taxon>Metazoa</taxon>
        <taxon>Chordata</taxon>
        <taxon>Craniata</taxon>
        <taxon>Vertebrata</taxon>
        <taxon>Euteleostomi</taxon>
        <taxon>Mammalia</taxon>
        <taxon>Eutheria</taxon>
        <taxon>Euarchontoglires</taxon>
        <taxon>Glires</taxon>
        <taxon>Rodentia</taxon>
        <taxon>Castorimorpha</taxon>
        <taxon>Castoridae</taxon>
        <taxon>Castor</taxon>
    </lineage>
</organism>
<dbReference type="GeneID" id="109693321"/>
<dbReference type="CTD" id="146225"/>
<evidence type="ECO:0000313" key="2">
    <source>
        <dbReference type="RefSeq" id="XP_020030161.1"/>
    </source>
</evidence>
<dbReference type="RefSeq" id="XP_020030161.1">
    <property type="nucleotide sequence ID" value="XM_020174572.1"/>
</dbReference>
<gene>
    <name evidence="2" type="primary">Cmtm2</name>
</gene>
<dbReference type="KEGG" id="ccan:109693321"/>